<keyword evidence="3" id="KW-1185">Reference proteome</keyword>
<comment type="caution">
    <text evidence="2">The sequence shown here is derived from an EMBL/GenBank/DDBJ whole genome shotgun (WGS) entry which is preliminary data.</text>
</comment>
<evidence type="ECO:0008006" key="4">
    <source>
        <dbReference type="Google" id="ProtNLM"/>
    </source>
</evidence>
<name>A0ABW2T8P4_9ACTN</name>
<reference evidence="3" key="1">
    <citation type="journal article" date="2019" name="Int. J. Syst. Evol. Microbiol.">
        <title>The Global Catalogue of Microorganisms (GCM) 10K type strain sequencing project: providing services to taxonomists for standard genome sequencing and annotation.</title>
        <authorList>
            <consortium name="The Broad Institute Genomics Platform"/>
            <consortium name="The Broad Institute Genome Sequencing Center for Infectious Disease"/>
            <person name="Wu L."/>
            <person name="Ma J."/>
        </authorList>
    </citation>
    <scope>NUCLEOTIDE SEQUENCE [LARGE SCALE GENOMIC DNA]</scope>
    <source>
        <strain evidence="3">JCM 10083</strain>
    </source>
</reference>
<dbReference type="EMBL" id="JBHTEE010000001">
    <property type="protein sequence ID" value="MFC7604657.1"/>
    <property type="molecule type" value="Genomic_DNA"/>
</dbReference>
<organism evidence="2 3">
    <name type="scientific">Streptosporangium amethystogenes subsp. fukuiense</name>
    <dbReference type="NCBI Taxonomy" id="698418"/>
    <lineage>
        <taxon>Bacteria</taxon>
        <taxon>Bacillati</taxon>
        <taxon>Actinomycetota</taxon>
        <taxon>Actinomycetes</taxon>
        <taxon>Streptosporangiales</taxon>
        <taxon>Streptosporangiaceae</taxon>
        <taxon>Streptosporangium</taxon>
    </lineage>
</organism>
<feature type="region of interest" description="Disordered" evidence="1">
    <location>
        <begin position="1"/>
        <end position="20"/>
    </location>
</feature>
<gene>
    <name evidence="2" type="ORF">ACFQVD_31570</name>
</gene>
<sequence>MRQVRANHRATEARERHGLPTLGDETTLVLGHWRFAGTGYTPGEAIMAEHIRHRVSQARAIAAKREDG</sequence>
<accession>A0ABW2T8P4</accession>
<proteinExistence type="predicted"/>
<dbReference type="RefSeq" id="WP_386274405.1">
    <property type="nucleotide sequence ID" value="NZ_JBHSIJ010000002.1"/>
</dbReference>
<evidence type="ECO:0000313" key="3">
    <source>
        <dbReference type="Proteomes" id="UP001596514"/>
    </source>
</evidence>
<protein>
    <recommendedName>
        <fullName evidence="4">Replication initiation protein</fullName>
    </recommendedName>
</protein>
<evidence type="ECO:0000256" key="1">
    <source>
        <dbReference type="SAM" id="MobiDB-lite"/>
    </source>
</evidence>
<dbReference type="Proteomes" id="UP001596514">
    <property type="component" value="Unassembled WGS sequence"/>
</dbReference>
<feature type="compositionally biased region" description="Basic and acidic residues" evidence="1">
    <location>
        <begin position="9"/>
        <end position="18"/>
    </location>
</feature>
<evidence type="ECO:0000313" key="2">
    <source>
        <dbReference type="EMBL" id="MFC7604657.1"/>
    </source>
</evidence>